<reference evidence="2 3" key="1">
    <citation type="journal article" date="2020" name="Mol. Plant">
        <title>The Chromosome-Based Rubber Tree Genome Provides New Insights into Spurge Genome Evolution and Rubber Biosynthesis.</title>
        <authorList>
            <person name="Liu J."/>
            <person name="Shi C."/>
            <person name="Shi C.C."/>
            <person name="Li W."/>
            <person name="Zhang Q.J."/>
            <person name="Zhang Y."/>
            <person name="Li K."/>
            <person name="Lu H.F."/>
            <person name="Shi C."/>
            <person name="Zhu S.T."/>
            <person name="Xiao Z.Y."/>
            <person name="Nan H."/>
            <person name="Yue Y."/>
            <person name="Zhu X.G."/>
            <person name="Wu Y."/>
            <person name="Hong X.N."/>
            <person name="Fan G.Y."/>
            <person name="Tong Y."/>
            <person name="Zhang D."/>
            <person name="Mao C.L."/>
            <person name="Liu Y.L."/>
            <person name="Hao S.J."/>
            <person name="Liu W.Q."/>
            <person name="Lv M.Q."/>
            <person name="Zhang H.B."/>
            <person name="Liu Y."/>
            <person name="Hu-Tang G.R."/>
            <person name="Wang J.P."/>
            <person name="Wang J.H."/>
            <person name="Sun Y.H."/>
            <person name="Ni S.B."/>
            <person name="Chen W.B."/>
            <person name="Zhang X.C."/>
            <person name="Jiao Y.N."/>
            <person name="Eichler E.E."/>
            <person name="Li G.H."/>
            <person name="Liu X."/>
            <person name="Gao L.Z."/>
        </authorList>
    </citation>
    <scope>NUCLEOTIDE SEQUENCE [LARGE SCALE GENOMIC DNA]</scope>
    <source>
        <strain evidence="3">cv. GT1</strain>
        <tissue evidence="2">Leaf</tissue>
    </source>
</reference>
<name>A0A6A6KRX2_HEVBR</name>
<dbReference type="Pfam" id="PF01397">
    <property type="entry name" value="Terpene_synth"/>
    <property type="match status" value="1"/>
</dbReference>
<protein>
    <recommendedName>
        <fullName evidence="1">Terpene synthase N-terminal domain-containing protein</fullName>
    </recommendedName>
</protein>
<proteinExistence type="predicted"/>
<dbReference type="InterPro" id="IPR036965">
    <property type="entry name" value="Terpene_synth_N_sf"/>
</dbReference>
<dbReference type="GO" id="GO:0010333">
    <property type="term" value="F:terpene synthase activity"/>
    <property type="evidence" value="ECO:0007669"/>
    <property type="project" value="InterPro"/>
</dbReference>
<dbReference type="SUPFAM" id="SSF48239">
    <property type="entry name" value="Terpenoid cyclases/Protein prenyltransferases"/>
    <property type="match status" value="1"/>
</dbReference>
<comment type="caution">
    <text evidence="2">The sequence shown here is derived from an EMBL/GenBank/DDBJ whole genome shotgun (WGS) entry which is preliminary data.</text>
</comment>
<keyword evidence="3" id="KW-1185">Reference proteome</keyword>
<dbReference type="PANTHER" id="PTHR31225">
    <property type="entry name" value="OS04G0344100 PROTEIN-RELATED"/>
    <property type="match status" value="1"/>
</dbReference>
<evidence type="ECO:0000259" key="1">
    <source>
        <dbReference type="Pfam" id="PF01397"/>
    </source>
</evidence>
<dbReference type="InterPro" id="IPR008930">
    <property type="entry name" value="Terpenoid_cyclase/PrenylTrfase"/>
</dbReference>
<feature type="domain" description="Terpene synthase N-terminal" evidence="1">
    <location>
        <begin position="6"/>
        <end position="63"/>
    </location>
</feature>
<dbReference type="InterPro" id="IPR050148">
    <property type="entry name" value="Terpene_synthase-like"/>
</dbReference>
<evidence type="ECO:0000313" key="2">
    <source>
        <dbReference type="EMBL" id="KAF2290698.1"/>
    </source>
</evidence>
<dbReference type="InterPro" id="IPR001906">
    <property type="entry name" value="Terpene_synth_N"/>
</dbReference>
<dbReference type="AlphaFoldDB" id="A0A6A6KRX2"/>
<dbReference type="EMBL" id="JAAGAX010000015">
    <property type="protein sequence ID" value="KAF2290698.1"/>
    <property type="molecule type" value="Genomic_DNA"/>
</dbReference>
<sequence>MLTSATDHKSSEKLKLLDAIQRLGISYHFEGEIEEALKQIYQDFKDDGNLGTVALRFRLLRQQAIMFHLMFSTSLRTGKVTLGNI</sequence>
<dbReference type="GO" id="GO:0016114">
    <property type="term" value="P:terpenoid biosynthetic process"/>
    <property type="evidence" value="ECO:0007669"/>
    <property type="project" value="InterPro"/>
</dbReference>
<dbReference type="PANTHER" id="PTHR31225:SF113">
    <property type="entry name" value="TERPENE SYNTHASE 3-RELATED"/>
    <property type="match status" value="1"/>
</dbReference>
<dbReference type="Proteomes" id="UP000467840">
    <property type="component" value="Chromosome 2"/>
</dbReference>
<organism evidence="2 3">
    <name type="scientific">Hevea brasiliensis</name>
    <name type="common">Para rubber tree</name>
    <name type="synonym">Siphonia brasiliensis</name>
    <dbReference type="NCBI Taxonomy" id="3981"/>
    <lineage>
        <taxon>Eukaryota</taxon>
        <taxon>Viridiplantae</taxon>
        <taxon>Streptophyta</taxon>
        <taxon>Embryophyta</taxon>
        <taxon>Tracheophyta</taxon>
        <taxon>Spermatophyta</taxon>
        <taxon>Magnoliopsida</taxon>
        <taxon>eudicotyledons</taxon>
        <taxon>Gunneridae</taxon>
        <taxon>Pentapetalae</taxon>
        <taxon>rosids</taxon>
        <taxon>fabids</taxon>
        <taxon>Malpighiales</taxon>
        <taxon>Euphorbiaceae</taxon>
        <taxon>Crotonoideae</taxon>
        <taxon>Micrandreae</taxon>
        <taxon>Hevea</taxon>
    </lineage>
</organism>
<gene>
    <name evidence="2" type="ORF">GH714_015060</name>
</gene>
<accession>A0A6A6KRX2</accession>
<dbReference type="Gene3D" id="1.50.10.130">
    <property type="entry name" value="Terpene synthase, N-terminal domain"/>
    <property type="match status" value="1"/>
</dbReference>
<evidence type="ECO:0000313" key="3">
    <source>
        <dbReference type="Proteomes" id="UP000467840"/>
    </source>
</evidence>